<dbReference type="InterPro" id="IPR011463">
    <property type="entry name" value="DUF1569"/>
</dbReference>
<proteinExistence type="predicted"/>
<accession>A0A5C6CGZ7</accession>
<dbReference type="InterPro" id="IPR034660">
    <property type="entry name" value="DinB/YfiT-like"/>
</dbReference>
<dbReference type="SUPFAM" id="SSF109854">
    <property type="entry name" value="DinB/YfiT-like putative metalloenzymes"/>
    <property type="match status" value="1"/>
</dbReference>
<organism evidence="1 2">
    <name type="scientific">Novipirellula galeiformis</name>
    <dbReference type="NCBI Taxonomy" id="2528004"/>
    <lineage>
        <taxon>Bacteria</taxon>
        <taxon>Pseudomonadati</taxon>
        <taxon>Planctomycetota</taxon>
        <taxon>Planctomycetia</taxon>
        <taxon>Pirellulales</taxon>
        <taxon>Pirellulaceae</taxon>
        <taxon>Novipirellula</taxon>
    </lineage>
</organism>
<dbReference type="AlphaFoldDB" id="A0A5C6CGZ7"/>
<evidence type="ECO:0000313" key="1">
    <source>
        <dbReference type="EMBL" id="TWU23462.1"/>
    </source>
</evidence>
<protein>
    <recommendedName>
        <fullName evidence="3">Protein containing DUF1569</fullName>
    </recommendedName>
</protein>
<comment type="caution">
    <text evidence="1">The sequence shown here is derived from an EMBL/GenBank/DDBJ whole genome shotgun (WGS) entry which is preliminary data.</text>
</comment>
<keyword evidence="2" id="KW-1185">Reference proteome</keyword>
<evidence type="ECO:0000313" key="2">
    <source>
        <dbReference type="Proteomes" id="UP000316304"/>
    </source>
</evidence>
<reference evidence="1 2" key="1">
    <citation type="submission" date="2019-02" db="EMBL/GenBank/DDBJ databases">
        <title>Deep-cultivation of Planctomycetes and their phenomic and genomic characterization uncovers novel biology.</title>
        <authorList>
            <person name="Wiegand S."/>
            <person name="Jogler M."/>
            <person name="Boedeker C."/>
            <person name="Pinto D."/>
            <person name="Vollmers J."/>
            <person name="Rivas-Marin E."/>
            <person name="Kohn T."/>
            <person name="Peeters S.H."/>
            <person name="Heuer A."/>
            <person name="Rast P."/>
            <person name="Oberbeckmann S."/>
            <person name="Bunk B."/>
            <person name="Jeske O."/>
            <person name="Meyerdierks A."/>
            <person name="Storesund J.E."/>
            <person name="Kallscheuer N."/>
            <person name="Luecker S."/>
            <person name="Lage O.M."/>
            <person name="Pohl T."/>
            <person name="Merkel B.J."/>
            <person name="Hornburger P."/>
            <person name="Mueller R.-W."/>
            <person name="Bruemmer F."/>
            <person name="Labrenz M."/>
            <person name="Spormann A.M."/>
            <person name="Op Den Camp H."/>
            <person name="Overmann J."/>
            <person name="Amann R."/>
            <person name="Jetten M.S.M."/>
            <person name="Mascher T."/>
            <person name="Medema M.H."/>
            <person name="Devos D.P."/>
            <person name="Kaster A.-K."/>
            <person name="Ovreas L."/>
            <person name="Rohde M."/>
            <person name="Galperin M.Y."/>
            <person name="Jogler C."/>
        </authorList>
    </citation>
    <scope>NUCLEOTIDE SEQUENCE [LARGE SCALE GENOMIC DNA]</scope>
    <source>
        <strain evidence="1 2">Pla52o</strain>
    </source>
</reference>
<dbReference type="Proteomes" id="UP000316304">
    <property type="component" value="Unassembled WGS sequence"/>
</dbReference>
<name>A0A5C6CGZ7_9BACT</name>
<evidence type="ECO:0008006" key="3">
    <source>
        <dbReference type="Google" id="ProtNLM"/>
    </source>
</evidence>
<dbReference type="EMBL" id="SJPT01000004">
    <property type="protein sequence ID" value="TWU23462.1"/>
    <property type="molecule type" value="Genomic_DNA"/>
</dbReference>
<gene>
    <name evidence="1" type="ORF">Pla52o_29980</name>
</gene>
<sequence>MFVVLVGGVNVTGSRTLPRSRVRVASYFERMTPTHQTADLHGFFIRLNYSHQLQAHSISMLQKPERKTTIAERRMDLRYPDLGAACADIVRLREGGYELVGTWSFAQILDHLNMSMQMTIDGAEFTFPALLRPVMKLMFMPTMRKGKPSKLRGKAPKQLQPPLDLDEEACANRFYALAETLMDPSTPFVTHYPMLGRLNREQWLLMQQWHAAHHLSFVVPNA</sequence>
<dbReference type="Gene3D" id="1.20.120.450">
    <property type="entry name" value="dinb family like domain"/>
    <property type="match status" value="1"/>
</dbReference>
<dbReference type="Pfam" id="PF07606">
    <property type="entry name" value="DUF1569"/>
    <property type="match status" value="1"/>
</dbReference>